<organism evidence="1">
    <name type="scientific">marine sediment metagenome</name>
    <dbReference type="NCBI Taxonomy" id="412755"/>
    <lineage>
        <taxon>unclassified sequences</taxon>
        <taxon>metagenomes</taxon>
        <taxon>ecological metagenomes</taxon>
    </lineage>
</organism>
<accession>A0A0F9QBV6</accession>
<dbReference type="EMBL" id="LAZR01004218">
    <property type="protein sequence ID" value="KKN10686.1"/>
    <property type="molecule type" value="Genomic_DNA"/>
</dbReference>
<protein>
    <submittedName>
        <fullName evidence="1">Uncharacterized protein</fullName>
    </submittedName>
</protein>
<proteinExistence type="predicted"/>
<reference evidence="1" key="1">
    <citation type="journal article" date="2015" name="Nature">
        <title>Complex archaea that bridge the gap between prokaryotes and eukaryotes.</title>
        <authorList>
            <person name="Spang A."/>
            <person name="Saw J.H."/>
            <person name="Jorgensen S.L."/>
            <person name="Zaremba-Niedzwiedzka K."/>
            <person name="Martijn J."/>
            <person name="Lind A.E."/>
            <person name="van Eijk R."/>
            <person name="Schleper C."/>
            <person name="Guy L."/>
            <person name="Ettema T.J."/>
        </authorList>
    </citation>
    <scope>NUCLEOTIDE SEQUENCE</scope>
</reference>
<dbReference type="AlphaFoldDB" id="A0A0F9QBV6"/>
<name>A0A0F9QBV6_9ZZZZ</name>
<comment type="caution">
    <text evidence="1">The sequence shown here is derived from an EMBL/GenBank/DDBJ whole genome shotgun (WGS) entry which is preliminary data.</text>
</comment>
<sequence>MATRTKEEWMDELARQLQGSSMPIANATRLTKSEDNAQDASPYVGVISTYENSQIQDEFDERYLSGITLVILTKETVIGTSIETIIESIKTLIRTIDLGDNVYQVNFIGSDLVSVEDNRDDDGSDFSNTSVNLEVIWSHNFVAASNATNPAEGLTEPLATAHYKVYALLYSGSAAFSGSSGYSNSYPSQPLGIDVYPSHIGAAVSMPRGSGSIFVGALTDSPYADSSGYSDALMDHHRIQLVVDIPTAYAKGKANLRKNMRLVDDVVDKLRKNIDLGGYYKIVNDVPAFDVLSIVDELPESATIGSRIIVTVSRFYDYEQE</sequence>
<evidence type="ECO:0000313" key="1">
    <source>
        <dbReference type="EMBL" id="KKN10686.1"/>
    </source>
</evidence>
<gene>
    <name evidence="1" type="ORF">LCGC14_1034080</name>
</gene>